<feature type="domain" description="Semialdehyde dehydrogenase NAD-binding" evidence="5">
    <location>
        <begin position="9"/>
        <end position="133"/>
    </location>
</feature>
<dbReference type="Gene3D" id="3.40.50.720">
    <property type="entry name" value="NAD(P)-binding Rossmann-like Domain"/>
    <property type="match status" value="1"/>
</dbReference>
<dbReference type="SUPFAM" id="SSF51735">
    <property type="entry name" value="NAD(P)-binding Rossmann-fold domains"/>
    <property type="match status" value="1"/>
</dbReference>
<dbReference type="EC" id="1.2.1.11" evidence="6"/>
<dbReference type="InterPro" id="IPR000534">
    <property type="entry name" value="Semialdehyde_DH_NAD-bd"/>
</dbReference>
<dbReference type="SMART" id="SM00859">
    <property type="entry name" value="Semialdhyde_dh"/>
    <property type="match status" value="1"/>
</dbReference>
<dbReference type="GO" id="GO:0009086">
    <property type="term" value="P:methionine biosynthetic process"/>
    <property type="evidence" value="ECO:0007669"/>
    <property type="project" value="TreeGrafter"/>
</dbReference>
<dbReference type="CDD" id="cd02315">
    <property type="entry name" value="ScASADH_like_N"/>
    <property type="match status" value="1"/>
</dbReference>
<dbReference type="RefSeq" id="WP_171224356.1">
    <property type="nucleotide sequence ID" value="NZ_CP053085.1"/>
</dbReference>
<dbReference type="InterPro" id="IPR036291">
    <property type="entry name" value="NAD(P)-bd_dom_sf"/>
</dbReference>
<dbReference type="GO" id="GO:0050661">
    <property type="term" value="F:NADP binding"/>
    <property type="evidence" value="ECO:0007669"/>
    <property type="project" value="InterPro"/>
</dbReference>
<evidence type="ECO:0000256" key="3">
    <source>
        <dbReference type="ARBA" id="ARBA00023002"/>
    </source>
</evidence>
<dbReference type="NCBIfam" id="TIGR00978">
    <property type="entry name" value="asd_EA"/>
    <property type="match status" value="1"/>
</dbReference>
<dbReference type="EMBL" id="CP053085">
    <property type="protein sequence ID" value="QJR34929.1"/>
    <property type="molecule type" value="Genomic_DNA"/>
</dbReference>
<proteinExistence type="inferred from homology"/>
<dbReference type="InterPro" id="IPR005676">
    <property type="entry name" value="Asp_semi-ald_DH_pep-lack"/>
</dbReference>
<dbReference type="InterPro" id="IPR051823">
    <property type="entry name" value="ASADH-related"/>
</dbReference>
<dbReference type="PANTHER" id="PTHR46718:SF1">
    <property type="entry name" value="ASPARTATE-SEMIALDEHYDE DEHYDROGENASE"/>
    <property type="match status" value="1"/>
</dbReference>
<keyword evidence="3 6" id="KW-0560">Oxidoreductase</keyword>
<dbReference type="GO" id="GO:0046983">
    <property type="term" value="F:protein dimerization activity"/>
    <property type="evidence" value="ECO:0007669"/>
    <property type="project" value="InterPro"/>
</dbReference>
<sequence length="358" mass="37296">MTAPTHRWPVAVLGATGAVGQAFIRLLEGHPWFDLVEVAASERSAGKSYASATRWLEGALPSAVAALEVKACTPEQVKAPIVFSALDSSVAGEVEAAFAAAGRLVLSNAKNYRMESDVPLVIPEVNGDHLALLTQQRANRGWPGGIVTNANCAVTVAAMALAPLHTAFGVTKVFITTMQAVSGAGYPGVPSLDILGNVIPYIGDEEPKIETELVKLLGTYNGETIVAAPIVTSAHANRVAVEHGHTVCMSVAFERAPTPDQALETLRAWKGFAAVQGLPSAPVPALVVRDELDRPQARRDVNAGNGMAVTIGRVRADNLFDLRLVAMAHNVVRGAAGGSILNAELLVATGQLDGLAAS</sequence>
<evidence type="ECO:0000313" key="6">
    <source>
        <dbReference type="EMBL" id="QJR34929.1"/>
    </source>
</evidence>
<dbReference type="SUPFAM" id="SSF55347">
    <property type="entry name" value="Glyceraldehyde-3-phosphate dehydrogenase-like, C-terminal domain"/>
    <property type="match status" value="1"/>
</dbReference>
<dbReference type="Proteomes" id="UP000500938">
    <property type="component" value="Chromosome"/>
</dbReference>
<dbReference type="GO" id="GO:0051287">
    <property type="term" value="F:NAD binding"/>
    <property type="evidence" value="ECO:0007669"/>
    <property type="project" value="InterPro"/>
</dbReference>
<evidence type="ECO:0000259" key="5">
    <source>
        <dbReference type="SMART" id="SM00859"/>
    </source>
</evidence>
<evidence type="ECO:0000256" key="2">
    <source>
        <dbReference type="ARBA" id="ARBA00022857"/>
    </source>
</evidence>
<dbReference type="NCBIfam" id="NF006416">
    <property type="entry name" value="PRK08664.1"/>
    <property type="match status" value="1"/>
</dbReference>
<dbReference type="InterPro" id="IPR012280">
    <property type="entry name" value="Semialdhyde_DH_dimer_dom"/>
</dbReference>
<dbReference type="Pfam" id="PF01118">
    <property type="entry name" value="Semialdhyde_dh"/>
    <property type="match status" value="1"/>
</dbReference>
<keyword evidence="7" id="KW-1185">Reference proteome</keyword>
<keyword evidence="2" id="KW-0521">NADP</keyword>
<dbReference type="PIRSF" id="PIRSF000148">
    <property type="entry name" value="ASA_dh"/>
    <property type="match status" value="1"/>
</dbReference>
<dbReference type="CDD" id="cd18130">
    <property type="entry name" value="ASADH_C_arch_fung_like"/>
    <property type="match status" value="1"/>
</dbReference>
<comment type="similarity">
    <text evidence="1">Belongs to the aspartate-semialdehyde dehydrogenase family.</text>
</comment>
<protein>
    <submittedName>
        <fullName evidence="6">Aspartate-semialdehyde dehydrogenase</fullName>
        <ecNumber evidence="6">1.2.1.11</ecNumber>
    </submittedName>
</protein>
<dbReference type="KEGG" id="ggr:HKW67_05070"/>
<feature type="active site" description="Acyl-thioester intermediate" evidence="4">
    <location>
        <position position="152"/>
    </location>
</feature>
<organism evidence="6 7">
    <name type="scientific">Gemmatimonas groenlandica</name>
    <dbReference type="NCBI Taxonomy" id="2732249"/>
    <lineage>
        <taxon>Bacteria</taxon>
        <taxon>Pseudomonadati</taxon>
        <taxon>Gemmatimonadota</taxon>
        <taxon>Gemmatimonadia</taxon>
        <taxon>Gemmatimonadales</taxon>
        <taxon>Gemmatimonadaceae</taxon>
        <taxon>Gemmatimonas</taxon>
    </lineage>
</organism>
<evidence type="ECO:0000256" key="1">
    <source>
        <dbReference type="ARBA" id="ARBA00010584"/>
    </source>
</evidence>
<gene>
    <name evidence="6" type="primary">asd</name>
    <name evidence="6" type="ORF">HKW67_05070</name>
</gene>
<dbReference type="AlphaFoldDB" id="A0A6M4IMA3"/>
<evidence type="ECO:0000256" key="4">
    <source>
        <dbReference type="PIRSR" id="PIRSR000148-1"/>
    </source>
</evidence>
<feature type="active site" description="Proton acceptor" evidence="4">
    <location>
        <position position="245"/>
    </location>
</feature>
<dbReference type="GO" id="GO:0004073">
    <property type="term" value="F:aspartate-semialdehyde dehydrogenase activity"/>
    <property type="evidence" value="ECO:0007669"/>
    <property type="project" value="UniProtKB-EC"/>
</dbReference>
<dbReference type="GO" id="GO:0009088">
    <property type="term" value="P:threonine biosynthetic process"/>
    <property type="evidence" value="ECO:0007669"/>
    <property type="project" value="UniProtKB-ARBA"/>
</dbReference>
<dbReference type="Gene3D" id="3.30.360.10">
    <property type="entry name" value="Dihydrodipicolinate Reductase, domain 2"/>
    <property type="match status" value="1"/>
</dbReference>
<reference evidence="6 7" key="1">
    <citation type="submission" date="2020-05" db="EMBL/GenBank/DDBJ databases">
        <title>Complete genome sequence of Gemmatimonas greenlandica TET16.</title>
        <authorList>
            <person name="Zeng Y."/>
        </authorList>
    </citation>
    <scope>NUCLEOTIDE SEQUENCE [LARGE SCALE GENOMIC DNA]</scope>
    <source>
        <strain evidence="6 7">TET16</strain>
    </source>
</reference>
<accession>A0A6M4IMA3</accession>
<dbReference type="Pfam" id="PF02774">
    <property type="entry name" value="Semialdhyde_dhC"/>
    <property type="match status" value="1"/>
</dbReference>
<name>A0A6M4IMA3_9BACT</name>
<dbReference type="PANTHER" id="PTHR46718">
    <property type="entry name" value="ASPARTATE-SEMIALDEHYDE DEHYDROGENASE"/>
    <property type="match status" value="1"/>
</dbReference>
<evidence type="ECO:0000313" key="7">
    <source>
        <dbReference type="Proteomes" id="UP000500938"/>
    </source>
</evidence>